<organism evidence="4 5">
    <name type="scientific">Calycina marina</name>
    <dbReference type="NCBI Taxonomy" id="1763456"/>
    <lineage>
        <taxon>Eukaryota</taxon>
        <taxon>Fungi</taxon>
        <taxon>Dikarya</taxon>
        <taxon>Ascomycota</taxon>
        <taxon>Pezizomycotina</taxon>
        <taxon>Leotiomycetes</taxon>
        <taxon>Helotiales</taxon>
        <taxon>Pezizellaceae</taxon>
        <taxon>Calycina</taxon>
    </lineage>
</organism>
<dbReference type="PANTHER" id="PTHR24320:SF252">
    <property type="entry name" value="DEHYDROGENASE_REDUCTASE FAMILY PROTEIN, PUTATIVE (AFU_ORTHOLOGUE AFUA_3G08550)-RELATED"/>
    <property type="match status" value="1"/>
</dbReference>
<dbReference type="SUPFAM" id="SSF51735">
    <property type="entry name" value="NAD(P)-binding Rossmann-fold domains"/>
    <property type="match status" value="1"/>
</dbReference>
<evidence type="ECO:0000313" key="4">
    <source>
        <dbReference type="EMBL" id="KAG9240027.1"/>
    </source>
</evidence>
<keyword evidence="3" id="KW-0560">Oxidoreductase</keyword>
<keyword evidence="2" id="KW-0521">NADP</keyword>
<comment type="similarity">
    <text evidence="1">Belongs to the short-chain dehydrogenases/reductases (SDR) family.</text>
</comment>
<dbReference type="Pfam" id="PF00106">
    <property type="entry name" value="adh_short"/>
    <property type="match status" value="1"/>
</dbReference>
<dbReference type="PRINTS" id="PR00081">
    <property type="entry name" value="GDHRDH"/>
</dbReference>
<dbReference type="EMBL" id="MU254631">
    <property type="protein sequence ID" value="KAG9240027.1"/>
    <property type="molecule type" value="Genomic_DNA"/>
</dbReference>
<dbReference type="Proteomes" id="UP000887226">
    <property type="component" value="Unassembled WGS sequence"/>
</dbReference>
<dbReference type="GO" id="GO:0016491">
    <property type="term" value="F:oxidoreductase activity"/>
    <property type="evidence" value="ECO:0007669"/>
    <property type="project" value="UniProtKB-KW"/>
</dbReference>
<name>A0A9P8CAZ1_9HELO</name>
<dbReference type="PANTHER" id="PTHR24320">
    <property type="entry name" value="RETINOL DEHYDROGENASE"/>
    <property type="match status" value="1"/>
</dbReference>
<dbReference type="InterPro" id="IPR036291">
    <property type="entry name" value="NAD(P)-bd_dom_sf"/>
</dbReference>
<accession>A0A9P8CAZ1</accession>
<sequence>MTIADSGPYSQSLDYGIIVISKQFSGFFRSQFTRLPYPAKIFAGKTIIITGSNSSLGLAAAKHLARLSAHKLIIAVRTPSKGDVAVSCIQKPVPDCTTVFEVWPLDLESHASIAAFVQRCQALERLDVVVLNAGVMTEEWVLVEGNERQVAVNVVGTMVLGVGLLPKMRETARLDGGTPVMTFTGSFTHWMTSFPQRTEKRIFEGLKREKKDARMDDRDRYKVSKLMQLFCVRELAVRVTASDKDGKIIVSTVNPGFAIFYTALKLTIARSVEVDSRTLLNAAEGGEETHGAYLNDCEIGRQSDFVFSEEDAATQKRTWAELSDILERIEPGIMENIQ</sequence>
<dbReference type="InterPro" id="IPR002347">
    <property type="entry name" value="SDR_fam"/>
</dbReference>
<dbReference type="AlphaFoldDB" id="A0A9P8CAZ1"/>
<evidence type="ECO:0000256" key="3">
    <source>
        <dbReference type="ARBA" id="ARBA00023002"/>
    </source>
</evidence>
<evidence type="ECO:0000313" key="5">
    <source>
        <dbReference type="Proteomes" id="UP000887226"/>
    </source>
</evidence>
<protein>
    <submittedName>
        <fullName evidence="4">Short-chain dehydrogenase</fullName>
    </submittedName>
</protein>
<keyword evidence="5" id="KW-1185">Reference proteome</keyword>
<proteinExistence type="inferred from homology"/>
<dbReference type="Gene3D" id="3.40.50.720">
    <property type="entry name" value="NAD(P)-binding Rossmann-like Domain"/>
    <property type="match status" value="1"/>
</dbReference>
<evidence type="ECO:0000256" key="1">
    <source>
        <dbReference type="ARBA" id="ARBA00006484"/>
    </source>
</evidence>
<reference evidence="4" key="1">
    <citation type="journal article" date="2021" name="IMA Fungus">
        <title>Genomic characterization of three marine fungi, including Emericellopsis atlantica sp. nov. with signatures of a generalist lifestyle and marine biomass degradation.</title>
        <authorList>
            <person name="Hagestad O.C."/>
            <person name="Hou L."/>
            <person name="Andersen J.H."/>
            <person name="Hansen E.H."/>
            <person name="Altermark B."/>
            <person name="Li C."/>
            <person name="Kuhnert E."/>
            <person name="Cox R.J."/>
            <person name="Crous P.W."/>
            <person name="Spatafora J.W."/>
            <person name="Lail K."/>
            <person name="Amirebrahimi M."/>
            <person name="Lipzen A."/>
            <person name="Pangilinan J."/>
            <person name="Andreopoulos W."/>
            <person name="Hayes R.D."/>
            <person name="Ng V."/>
            <person name="Grigoriev I.V."/>
            <person name="Jackson S.A."/>
            <person name="Sutton T.D.S."/>
            <person name="Dobson A.D.W."/>
            <person name="Rama T."/>
        </authorList>
    </citation>
    <scope>NUCLEOTIDE SEQUENCE</scope>
    <source>
        <strain evidence="4">TRa3180A</strain>
    </source>
</reference>
<dbReference type="OrthoDB" id="542013at2759"/>
<comment type="caution">
    <text evidence="4">The sequence shown here is derived from an EMBL/GenBank/DDBJ whole genome shotgun (WGS) entry which is preliminary data.</text>
</comment>
<gene>
    <name evidence="4" type="ORF">BJ878DRAFT_537369</name>
</gene>
<evidence type="ECO:0000256" key="2">
    <source>
        <dbReference type="ARBA" id="ARBA00022857"/>
    </source>
</evidence>